<dbReference type="InterPro" id="IPR021625">
    <property type="entry name" value="PI31_Prot_N"/>
</dbReference>
<evidence type="ECO:0000256" key="2">
    <source>
        <dbReference type="ARBA" id="ARBA00004496"/>
    </source>
</evidence>
<dbReference type="OrthoDB" id="68090at2759"/>
<reference evidence="15 16" key="1">
    <citation type="journal article" date="2010" name="Science">
        <title>Genomic comparison of the ants Camponotus floridanus and Harpegnathos saltator.</title>
        <authorList>
            <person name="Bonasio R."/>
            <person name="Zhang G."/>
            <person name="Ye C."/>
            <person name="Mutti N.S."/>
            <person name="Fang X."/>
            <person name="Qin N."/>
            <person name="Donahue G."/>
            <person name="Yang P."/>
            <person name="Li Q."/>
            <person name="Li C."/>
            <person name="Zhang P."/>
            <person name="Huang Z."/>
            <person name="Berger S.L."/>
            <person name="Reinberg D."/>
            <person name="Wang J."/>
            <person name="Liebig J."/>
        </authorList>
    </citation>
    <scope>NUCLEOTIDE SEQUENCE [LARGE SCALE GENOMIC DNA]</scope>
    <source>
        <strain evidence="15 16">R22 G/1</strain>
    </source>
</reference>
<evidence type="ECO:0000256" key="11">
    <source>
        <dbReference type="ARBA" id="ARBA00024805"/>
    </source>
</evidence>
<accession>E2BWD8</accession>
<evidence type="ECO:0000259" key="13">
    <source>
        <dbReference type="Pfam" id="PF08577"/>
    </source>
</evidence>
<evidence type="ECO:0000256" key="7">
    <source>
        <dbReference type="ARBA" id="ARBA00022553"/>
    </source>
</evidence>
<evidence type="ECO:0000259" key="14">
    <source>
        <dbReference type="Pfam" id="PF11566"/>
    </source>
</evidence>
<keyword evidence="7" id="KW-0597">Phosphoprotein</keyword>
<comment type="subcellular location">
    <subcellularLocation>
        <location evidence="2">Cytoplasm</location>
    </subcellularLocation>
    <subcellularLocation>
        <location evidence="1">Endoplasmic reticulum</location>
    </subcellularLocation>
</comment>
<comment type="function">
    <text evidence="11">Plays an important role in control of proteasome function. Inhibits the hydrolysis of protein and peptide substrates by the 20S proteasome. Also inhibits the activation of the proteasome by the proteasome regulatory proteins PA700 and PA28.</text>
</comment>
<dbReference type="GO" id="GO:0043161">
    <property type="term" value="P:proteasome-mediated ubiquitin-dependent protein catabolic process"/>
    <property type="evidence" value="ECO:0007669"/>
    <property type="project" value="InterPro"/>
</dbReference>
<evidence type="ECO:0000313" key="16">
    <source>
        <dbReference type="Proteomes" id="UP000008237"/>
    </source>
</evidence>
<keyword evidence="16" id="KW-1185">Reference proteome</keyword>
<keyword evidence="10" id="KW-0007">Acetylation</keyword>
<keyword evidence="9 15" id="KW-0647">Proteasome</keyword>
<evidence type="ECO:0000256" key="6">
    <source>
        <dbReference type="ARBA" id="ARBA00022490"/>
    </source>
</evidence>
<dbReference type="Gene3D" id="3.40.1000.30">
    <property type="match status" value="1"/>
</dbReference>
<evidence type="ECO:0000313" key="15">
    <source>
        <dbReference type="EMBL" id="EFN80042.1"/>
    </source>
</evidence>
<dbReference type="EMBL" id="GL451103">
    <property type="protein sequence ID" value="EFN80042.1"/>
    <property type="molecule type" value="Genomic_DNA"/>
</dbReference>
<evidence type="ECO:0000256" key="4">
    <source>
        <dbReference type="ARBA" id="ARBA00015575"/>
    </source>
</evidence>
<dbReference type="STRING" id="610380.E2BWD8"/>
<dbReference type="AlphaFoldDB" id="E2BWD8"/>
<evidence type="ECO:0000256" key="12">
    <source>
        <dbReference type="SAM" id="MobiDB-lite"/>
    </source>
</evidence>
<protein>
    <recommendedName>
        <fullName evidence="4">Proteasome inhibitor PI31 subunit</fullName>
    </recommendedName>
</protein>
<dbReference type="PANTHER" id="PTHR13266">
    <property type="entry name" value="PROTEASOME INHIBITOR"/>
    <property type="match status" value="1"/>
</dbReference>
<feature type="region of interest" description="Disordered" evidence="12">
    <location>
        <begin position="252"/>
        <end position="284"/>
    </location>
</feature>
<evidence type="ECO:0000256" key="10">
    <source>
        <dbReference type="ARBA" id="ARBA00022990"/>
    </source>
</evidence>
<evidence type="ECO:0000256" key="1">
    <source>
        <dbReference type="ARBA" id="ARBA00004240"/>
    </source>
</evidence>
<proteinExistence type="inferred from homology"/>
<dbReference type="Proteomes" id="UP000008237">
    <property type="component" value="Unassembled WGS sequence"/>
</dbReference>
<dbReference type="InterPro" id="IPR013886">
    <property type="entry name" value="PI31_Prot_C"/>
</dbReference>
<feature type="domain" description="PI31 proteasome regulator N-terminal" evidence="14">
    <location>
        <begin position="20"/>
        <end position="147"/>
    </location>
</feature>
<dbReference type="FunCoup" id="E2BWD8">
    <property type="interactions" value="474"/>
</dbReference>
<feature type="compositionally biased region" description="Basic and acidic residues" evidence="12">
    <location>
        <begin position="259"/>
        <end position="274"/>
    </location>
</feature>
<dbReference type="Pfam" id="PF11566">
    <property type="entry name" value="PI31_Prot_N"/>
    <property type="match status" value="1"/>
</dbReference>
<dbReference type="GO" id="GO:0070628">
    <property type="term" value="F:proteasome binding"/>
    <property type="evidence" value="ECO:0007669"/>
    <property type="project" value="InterPro"/>
</dbReference>
<name>E2BWD8_HARSA</name>
<keyword evidence="5" id="KW-0488">Methylation</keyword>
<sequence>MANVNDTFGFEAFHKLYHNEIQKKEDILILFVHWYLVKCGLRCIGIGDNNVFNMSDKGSELLPKEWNTGPSYALRYVKNNTLYLLCGIKSDDEILINLAKLDNDTISNTAFPIDKTVTTLDGSLETMIPSYEALLHQLRNEFLKPVCKLTLTDLENTVETATQTNTGEVVDFSLSSRIRNPRELDWRQPIQPVQRPPEPGTIGVSDLYPGGNGGGMIFDPFQRRTPADLHDPLGVPGRLPVGAVPPGARFDPFGPPDLDPIRPPRHRPGDDHMRPPRFFGDMFM</sequence>
<dbReference type="OMA" id="HENTITN"/>
<dbReference type="KEGG" id="hst:105187284"/>
<organism evidence="16">
    <name type="scientific">Harpegnathos saltator</name>
    <name type="common">Jerdon's jumping ant</name>
    <dbReference type="NCBI Taxonomy" id="610380"/>
    <lineage>
        <taxon>Eukaryota</taxon>
        <taxon>Metazoa</taxon>
        <taxon>Ecdysozoa</taxon>
        <taxon>Arthropoda</taxon>
        <taxon>Hexapoda</taxon>
        <taxon>Insecta</taxon>
        <taxon>Pterygota</taxon>
        <taxon>Neoptera</taxon>
        <taxon>Endopterygota</taxon>
        <taxon>Hymenoptera</taxon>
        <taxon>Apocrita</taxon>
        <taxon>Aculeata</taxon>
        <taxon>Formicoidea</taxon>
        <taxon>Formicidae</taxon>
        <taxon>Ponerinae</taxon>
        <taxon>Ponerini</taxon>
        <taxon>Harpegnathos</taxon>
    </lineage>
</organism>
<keyword evidence="6" id="KW-0963">Cytoplasm</keyword>
<dbReference type="GO" id="GO:0000502">
    <property type="term" value="C:proteasome complex"/>
    <property type="evidence" value="ECO:0007669"/>
    <property type="project" value="UniProtKB-KW"/>
</dbReference>
<feature type="domain" description="PI31 proteasome regulator C-terminal" evidence="13">
    <location>
        <begin position="186"/>
        <end position="255"/>
    </location>
</feature>
<evidence type="ECO:0000256" key="8">
    <source>
        <dbReference type="ARBA" id="ARBA00022824"/>
    </source>
</evidence>
<dbReference type="Pfam" id="PF08577">
    <property type="entry name" value="PI31_Prot_C"/>
    <property type="match status" value="1"/>
</dbReference>
<evidence type="ECO:0000256" key="3">
    <source>
        <dbReference type="ARBA" id="ARBA00006405"/>
    </source>
</evidence>
<gene>
    <name evidence="15" type="ORF">EAI_10742</name>
</gene>
<evidence type="ECO:0000256" key="5">
    <source>
        <dbReference type="ARBA" id="ARBA00022481"/>
    </source>
</evidence>
<dbReference type="InterPro" id="IPR045128">
    <property type="entry name" value="PI31-like"/>
</dbReference>
<dbReference type="GO" id="GO:0004866">
    <property type="term" value="F:endopeptidase inhibitor activity"/>
    <property type="evidence" value="ECO:0007669"/>
    <property type="project" value="InterPro"/>
</dbReference>
<evidence type="ECO:0000256" key="9">
    <source>
        <dbReference type="ARBA" id="ARBA00022942"/>
    </source>
</evidence>
<dbReference type="PANTHER" id="PTHR13266:SF1">
    <property type="entry name" value="PROTEASOME INHIBITOR PI31 SUBUNIT"/>
    <property type="match status" value="1"/>
</dbReference>
<dbReference type="InParanoid" id="E2BWD8"/>
<keyword evidence="8" id="KW-0256">Endoplasmic reticulum</keyword>
<comment type="similarity">
    <text evidence="3">Belongs to the proteasome inhibitor PI31 family.</text>
</comment>
<dbReference type="GO" id="GO:0005783">
    <property type="term" value="C:endoplasmic reticulum"/>
    <property type="evidence" value="ECO:0007669"/>
    <property type="project" value="UniProtKB-SubCell"/>
</dbReference>